<evidence type="ECO:0000256" key="4">
    <source>
        <dbReference type="ARBA" id="ARBA00023163"/>
    </source>
</evidence>
<evidence type="ECO:0000256" key="5">
    <source>
        <dbReference type="RuleBase" id="RU003796"/>
    </source>
</evidence>
<dbReference type="InterPro" id="IPR015633">
    <property type="entry name" value="E2F"/>
</dbReference>
<reference evidence="8" key="1">
    <citation type="submission" date="2019-03" db="EMBL/GenBank/DDBJ databases">
        <authorList>
            <person name="Warren W.C."/>
            <person name="Johnson G.S."/>
        </authorList>
    </citation>
    <scope>NUCLEOTIDE SEQUENCE [LARGE SCALE GENOMIC DNA]</scope>
    <source>
        <strain evidence="8">Basenji</strain>
    </source>
</reference>
<dbReference type="SUPFAM" id="SSF144074">
    <property type="entry name" value="E2F-DP heterodimerization region"/>
    <property type="match status" value="1"/>
</dbReference>
<dbReference type="GO" id="GO:0005667">
    <property type="term" value="C:transcription regulator complex"/>
    <property type="evidence" value="ECO:0007669"/>
    <property type="project" value="InterPro"/>
</dbReference>
<dbReference type="PANTHER" id="PTHR12081">
    <property type="entry name" value="TRANSCRIPTION FACTOR E2F"/>
    <property type="match status" value="1"/>
</dbReference>
<feature type="compositionally biased region" description="Basic and acidic residues" evidence="6">
    <location>
        <begin position="453"/>
        <end position="463"/>
    </location>
</feature>
<evidence type="ECO:0000313" key="9">
    <source>
        <dbReference type="Proteomes" id="UP000694429"/>
    </source>
</evidence>
<feature type="region of interest" description="Disordered" evidence="6">
    <location>
        <begin position="142"/>
        <end position="189"/>
    </location>
</feature>
<feature type="compositionally biased region" description="Low complexity" evidence="6">
    <location>
        <begin position="151"/>
        <end position="161"/>
    </location>
</feature>
<evidence type="ECO:0000256" key="3">
    <source>
        <dbReference type="ARBA" id="ARBA00023125"/>
    </source>
</evidence>
<dbReference type="InterPro" id="IPR003316">
    <property type="entry name" value="E2F_WHTH_DNA-bd_dom"/>
</dbReference>
<dbReference type="FunFam" id="1.10.10.10:FF:000008">
    <property type="entry name" value="E2F transcription factor 1"/>
    <property type="match status" value="1"/>
</dbReference>
<evidence type="ECO:0000256" key="6">
    <source>
        <dbReference type="SAM" id="MobiDB-lite"/>
    </source>
</evidence>
<protein>
    <submittedName>
        <fullName evidence="8">E2F transcription factor 6</fullName>
    </submittedName>
</protein>
<dbReference type="Pfam" id="PF16421">
    <property type="entry name" value="E2F_CC-MB"/>
    <property type="match status" value="1"/>
</dbReference>
<dbReference type="CDD" id="cd14660">
    <property type="entry name" value="E2F_DD"/>
    <property type="match status" value="1"/>
</dbReference>
<dbReference type="GO" id="GO:0046983">
    <property type="term" value="F:protein dimerization activity"/>
    <property type="evidence" value="ECO:0007669"/>
    <property type="project" value="InterPro"/>
</dbReference>
<keyword evidence="2 5" id="KW-0805">Transcription regulation</keyword>
<evidence type="ECO:0000256" key="2">
    <source>
        <dbReference type="ARBA" id="ARBA00023015"/>
    </source>
</evidence>
<evidence type="ECO:0000259" key="7">
    <source>
        <dbReference type="SMART" id="SM01372"/>
    </source>
</evidence>
<organism evidence="8 9">
    <name type="scientific">Canis lupus familiaris</name>
    <name type="common">Dog</name>
    <name type="synonym">Canis familiaris</name>
    <dbReference type="NCBI Taxonomy" id="9615"/>
    <lineage>
        <taxon>Eukaryota</taxon>
        <taxon>Metazoa</taxon>
        <taxon>Chordata</taxon>
        <taxon>Craniata</taxon>
        <taxon>Vertebrata</taxon>
        <taxon>Euteleostomi</taxon>
        <taxon>Mammalia</taxon>
        <taxon>Eutheria</taxon>
        <taxon>Laurasiatheria</taxon>
        <taxon>Carnivora</taxon>
        <taxon>Caniformia</taxon>
        <taxon>Canidae</taxon>
        <taxon>Canis</taxon>
    </lineage>
</organism>
<feature type="region of interest" description="Disordered" evidence="6">
    <location>
        <begin position="434"/>
        <end position="476"/>
    </location>
</feature>
<keyword evidence="5" id="KW-0539">Nucleus</keyword>
<accession>A0A8C0MKI3</accession>
<dbReference type="Gene3D" id="1.10.10.10">
    <property type="entry name" value="Winged helix-like DNA-binding domain superfamily/Winged helix DNA-binding domain"/>
    <property type="match status" value="1"/>
</dbReference>
<comment type="similarity">
    <text evidence="1 5">Belongs to the E2F/DP family.</text>
</comment>
<comment type="subcellular location">
    <subcellularLocation>
        <location evidence="5">Nucleus</location>
    </subcellularLocation>
</comment>
<dbReference type="InterPro" id="IPR037241">
    <property type="entry name" value="E2F-DP_heterodim"/>
</dbReference>
<keyword evidence="3 5" id="KW-0238">DNA-binding</keyword>
<name>A0A8C0MKI3_CANLF</name>
<keyword evidence="4 5" id="KW-0804">Transcription</keyword>
<dbReference type="GO" id="GO:0005634">
    <property type="term" value="C:nucleus"/>
    <property type="evidence" value="ECO:0007669"/>
    <property type="project" value="UniProtKB-SubCell"/>
</dbReference>
<dbReference type="SMART" id="SM01372">
    <property type="entry name" value="E2F_TDP"/>
    <property type="match status" value="1"/>
</dbReference>
<dbReference type="PANTHER" id="PTHR12081:SF19">
    <property type="entry name" value="TRANSCRIPTION FACTOR E2F6"/>
    <property type="match status" value="1"/>
</dbReference>
<dbReference type="Ensembl" id="ENSCAFT00030015076.1">
    <property type="protein sequence ID" value="ENSCAFP00030013143.1"/>
    <property type="gene ID" value="ENSCAFG00030008153.1"/>
</dbReference>
<dbReference type="SUPFAM" id="SSF46785">
    <property type="entry name" value="Winged helix' DNA-binding domain"/>
    <property type="match status" value="1"/>
</dbReference>
<dbReference type="GO" id="GO:0006357">
    <property type="term" value="P:regulation of transcription by RNA polymerase II"/>
    <property type="evidence" value="ECO:0007669"/>
    <property type="project" value="InterPro"/>
</dbReference>
<reference evidence="8" key="2">
    <citation type="submission" date="2025-08" db="UniProtKB">
        <authorList>
            <consortium name="Ensembl"/>
        </authorList>
    </citation>
    <scope>IDENTIFICATION</scope>
</reference>
<dbReference type="GO" id="GO:0000978">
    <property type="term" value="F:RNA polymerase II cis-regulatory region sequence-specific DNA binding"/>
    <property type="evidence" value="ECO:0007669"/>
    <property type="project" value="InterPro"/>
</dbReference>
<dbReference type="AlphaFoldDB" id="A0A8C0MKI3"/>
<evidence type="ECO:0000313" key="8">
    <source>
        <dbReference type="Ensembl" id="ENSCAFP00030013143.1"/>
    </source>
</evidence>
<sequence length="476" mass="51805">THSRALCGVECRRLRSFAPPPLFSGSVPFFGGPAPPLPLLRHPLRGLRVRAFPGSGRREGVSAWERGGRGGHAQWGRRTAHAGRWRAWRPESRGSPCSPPGCVLAPRIGGRGRCGASARGPAQAAAPPSGLRAQVALGPREPARWGQHESAAAGAEAAQPAGGPGGGDGAPSVPRPHQRGGPAGLPFGGSLEGSVFASRHCQHRLSGELVRPSPCPQDRPSQLWFHPLQQPSKIRINLEDNVQYVSMRKALKVKRPRFDVSLVYLTRKFMDLVRSAPGGILDLNKVATKLGVRKRRVYDITNVLDGIDLVEKKSKNHIRWIGSDLSNFGAVPQQKKLQEELSDLSAMEDALDELIKDCAQQLFELTDDKENERLAYVTYQDIHSIQAFHEQIVIAVKAPAETRLDVPAPREDSITVHIRSTRGPIDVYLCEVEQGHSSNKSSEGAGTSSSKNKHPEPPNKEENPPQQSEELLEVSN</sequence>
<proteinExistence type="inferred from homology"/>
<dbReference type="InterPro" id="IPR036388">
    <property type="entry name" value="WH-like_DNA-bd_sf"/>
</dbReference>
<dbReference type="Proteomes" id="UP000694429">
    <property type="component" value="Chromosome 17"/>
</dbReference>
<evidence type="ECO:0000256" key="1">
    <source>
        <dbReference type="ARBA" id="ARBA00010940"/>
    </source>
</evidence>
<dbReference type="Pfam" id="PF02319">
    <property type="entry name" value="WHD_E2F_TDP"/>
    <property type="match status" value="1"/>
</dbReference>
<dbReference type="Gene3D" id="6.10.250.540">
    <property type="match status" value="1"/>
</dbReference>
<feature type="domain" description="E2F/DP family winged-helix DNA-binding" evidence="7">
    <location>
        <begin position="257"/>
        <end position="322"/>
    </location>
</feature>
<dbReference type="InterPro" id="IPR036390">
    <property type="entry name" value="WH_DNA-bd_sf"/>
</dbReference>
<feature type="compositionally biased region" description="Polar residues" evidence="6">
    <location>
        <begin position="435"/>
        <end position="447"/>
    </location>
</feature>
<dbReference type="InterPro" id="IPR032198">
    <property type="entry name" value="E2F_CC-MB"/>
</dbReference>